<keyword evidence="3" id="KW-1185">Reference proteome</keyword>
<keyword evidence="1" id="KW-0812">Transmembrane</keyword>
<dbReference type="EMBL" id="JBBPBK010000007">
    <property type="protein sequence ID" value="KAK9281447.1"/>
    <property type="molecule type" value="Genomic_DNA"/>
</dbReference>
<dbReference type="Proteomes" id="UP001415857">
    <property type="component" value="Unassembled WGS sequence"/>
</dbReference>
<accession>A0AAP0RSD3</accession>
<dbReference type="InterPro" id="IPR044802">
    <property type="entry name" value="NADKc-like"/>
</dbReference>
<name>A0AAP0RSD3_LIQFO</name>
<evidence type="ECO:0000313" key="2">
    <source>
        <dbReference type="EMBL" id="KAK9281447.1"/>
    </source>
</evidence>
<protein>
    <submittedName>
        <fullName evidence="2">Uncharacterized protein</fullName>
    </submittedName>
</protein>
<evidence type="ECO:0000313" key="3">
    <source>
        <dbReference type="Proteomes" id="UP001415857"/>
    </source>
</evidence>
<sequence>MKQDYNSKPTFTQIFLASSIGLIVVVAVHYRHRKIRDQKNIPRAKLSDSGRVEKLERFPHYVDRRECPHLCMLAAEYIRKSEGCEDNIYTYFAIEPDAESLFIKLVEEFERCIVSYFAFHWSQTDIMISQILSDC</sequence>
<dbReference type="PANTHER" id="PTHR31153">
    <property type="entry name" value="CALMODULIN CALCIUM-DEPENDENT NAD KINASE"/>
    <property type="match status" value="1"/>
</dbReference>
<keyword evidence="1" id="KW-1133">Transmembrane helix</keyword>
<feature type="transmembrane region" description="Helical" evidence="1">
    <location>
        <begin position="12"/>
        <end position="30"/>
    </location>
</feature>
<comment type="caution">
    <text evidence="2">The sequence shown here is derived from an EMBL/GenBank/DDBJ whole genome shotgun (WGS) entry which is preliminary data.</text>
</comment>
<reference evidence="2 3" key="1">
    <citation type="journal article" date="2024" name="Plant J.">
        <title>Genome sequences and population genomics reveal climatic adaptation and genomic divergence between two closely related sweetgum species.</title>
        <authorList>
            <person name="Xu W.Q."/>
            <person name="Ren C.Q."/>
            <person name="Zhang X.Y."/>
            <person name="Comes H.P."/>
            <person name="Liu X.H."/>
            <person name="Li Y.G."/>
            <person name="Kettle C.J."/>
            <person name="Jalonen R."/>
            <person name="Gaisberger H."/>
            <person name="Ma Y.Z."/>
            <person name="Qiu Y.X."/>
        </authorList>
    </citation>
    <scope>NUCLEOTIDE SEQUENCE [LARGE SCALE GENOMIC DNA]</scope>
    <source>
        <strain evidence="2">Hangzhou</strain>
    </source>
</reference>
<organism evidence="2 3">
    <name type="scientific">Liquidambar formosana</name>
    <name type="common">Formosan gum</name>
    <dbReference type="NCBI Taxonomy" id="63359"/>
    <lineage>
        <taxon>Eukaryota</taxon>
        <taxon>Viridiplantae</taxon>
        <taxon>Streptophyta</taxon>
        <taxon>Embryophyta</taxon>
        <taxon>Tracheophyta</taxon>
        <taxon>Spermatophyta</taxon>
        <taxon>Magnoliopsida</taxon>
        <taxon>eudicotyledons</taxon>
        <taxon>Gunneridae</taxon>
        <taxon>Pentapetalae</taxon>
        <taxon>Saxifragales</taxon>
        <taxon>Altingiaceae</taxon>
        <taxon>Liquidambar</taxon>
    </lineage>
</organism>
<dbReference type="AlphaFoldDB" id="A0AAP0RSD3"/>
<proteinExistence type="predicted"/>
<dbReference type="PANTHER" id="PTHR31153:SF13">
    <property type="entry name" value="P-LOOP CONTAINING NUCLEOSIDE TRIPHOSPHATE HYDROLASES SUPERFAMILY PROTEIN"/>
    <property type="match status" value="1"/>
</dbReference>
<keyword evidence="1" id="KW-0472">Membrane</keyword>
<gene>
    <name evidence="2" type="ORF">L1049_004349</name>
</gene>
<evidence type="ECO:0000256" key="1">
    <source>
        <dbReference type="SAM" id="Phobius"/>
    </source>
</evidence>